<dbReference type="GO" id="GO:0005737">
    <property type="term" value="C:cytoplasm"/>
    <property type="evidence" value="ECO:0007669"/>
    <property type="project" value="UniProtKB-SubCell"/>
</dbReference>
<evidence type="ECO:0000256" key="10">
    <source>
        <dbReference type="ARBA" id="ARBA00049889"/>
    </source>
</evidence>
<dbReference type="InterPro" id="IPR000182">
    <property type="entry name" value="GNAT_dom"/>
</dbReference>
<dbReference type="HAMAP" id="MF_01886">
    <property type="entry name" value="tRNA_acetyltr_TmcA"/>
    <property type="match status" value="1"/>
</dbReference>
<dbReference type="PANTHER" id="PTHR10925:SF5">
    <property type="entry name" value="RNA CYTIDINE ACETYLTRANSFERASE"/>
    <property type="match status" value="1"/>
</dbReference>
<feature type="binding site" evidence="12">
    <location>
        <position position="248"/>
    </location>
    <ligand>
        <name>ATP</name>
        <dbReference type="ChEBI" id="CHEBI:30616"/>
    </ligand>
</feature>
<sequence length="834" mass="95684">MKRLRDRISQHLSKGFKDFKVKLREEVAKALNGRYRLVVVLSGDNVEKQGVQCVDLVVSYIKWVLGKKKNIEILYIYHDEFEDAKYRRKIFEKLIRRFLERRKLSNNVDIEVAVYEGSEKYLGTTYQLLILDLVNSLKPNDVGRLVNIVEGGGIIIVFTPKWMEWPSRKNLFQISLAVPQHPEPRNVFVKWFQTVSMISEGIFIYDVDEDKVIKFDELNMGSSSKPISIPISVNFPRELYELALTQDQVEAIKIIEELLDQPRGSYRRAAVVLIADRGRGKSCAIGISLAGLIYSMLKSRNRIRIAVTAPAYTNIQALMMLARKALIKLGLDHKAIEKDGIIIELKGERFSIEYWSPLNVVKQDVDVVAVDEAAGIPVPLLHKIWQRFRRTVFATTIHGYEGAGRGFSVRFLKRLKEDPKTKLIIYEMEEPIRYSINDPVERWVFRVLLLDAEPDELTEEDLMYIERKGFAYLVLDPEKLFKLDNENILRRLFGIYVLAHYRNEPDDLGMIADAPHHSVRGLALPNGKIVAAAQLAEEGPIAEEYLDSLLRGGRIPGNIIPDRLLKHGRLRDIAGGKGWRIVRIAVHPDAQGRGIGSYLLSMLVKESIERGYDWIGSGFGATEELLRFWLKNSFTPIHISPDRNPVSAEYTVLVVRPLNDKWKSIVKTLYNEFKMKLIESLYDTYRDLEMGVAHLLLNADAYIDKDSKEQVMCSTVEVTPIQLDRLLSYIEGYMTYESCNDVIVKIVKHYWLQHKNCRNLNEFEELASIVKVLQGTNWDLSADVMRVSKGKIIDAVRTMVEKLVEQFLSLKKEEIDEKLGKVTLDQYKSINLPG</sequence>
<feature type="binding site" evidence="12">
    <location>
        <begin position="584"/>
        <end position="586"/>
    </location>
    <ligand>
        <name>acetyl-CoA</name>
        <dbReference type="ChEBI" id="CHEBI:57288"/>
    </ligand>
</feature>
<evidence type="ECO:0000256" key="2">
    <source>
        <dbReference type="ARBA" id="ARBA00022555"/>
    </source>
</evidence>
<gene>
    <name evidence="12" type="primary">tmcA</name>
    <name evidence="15" type="ORF">ENU08_04880</name>
    <name evidence="14" type="ORF">ENU41_01500</name>
</gene>
<dbReference type="GO" id="GO:0005524">
    <property type="term" value="F:ATP binding"/>
    <property type="evidence" value="ECO:0007669"/>
    <property type="project" value="UniProtKB-UniRule"/>
</dbReference>
<dbReference type="EMBL" id="DTCK01000010">
    <property type="protein sequence ID" value="HGQ35341.1"/>
    <property type="molecule type" value="Genomic_DNA"/>
</dbReference>
<proteinExistence type="inferred from homology"/>
<comment type="catalytic activity">
    <reaction evidence="11">
        <text>a cytidine in mRNA + acetyl-CoA + ATP + H2O = an N(4)-acetylcytidine in mRNA + ADP + phosphate + CoA + H(+)</text>
        <dbReference type="Rhea" id="RHEA:58480"/>
        <dbReference type="Rhea" id="RHEA-COMP:15145"/>
        <dbReference type="Rhea" id="RHEA-COMP:15146"/>
        <dbReference type="ChEBI" id="CHEBI:15377"/>
        <dbReference type="ChEBI" id="CHEBI:15378"/>
        <dbReference type="ChEBI" id="CHEBI:30616"/>
        <dbReference type="ChEBI" id="CHEBI:43474"/>
        <dbReference type="ChEBI" id="CHEBI:57287"/>
        <dbReference type="ChEBI" id="CHEBI:57288"/>
        <dbReference type="ChEBI" id="CHEBI:74900"/>
        <dbReference type="ChEBI" id="CHEBI:82748"/>
        <dbReference type="ChEBI" id="CHEBI:456216"/>
    </reaction>
</comment>
<evidence type="ECO:0000256" key="9">
    <source>
        <dbReference type="ARBA" id="ARBA00049883"/>
    </source>
</evidence>
<comment type="caution">
    <text evidence="15">The sequence shown here is derived from an EMBL/GenBank/DDBJ whole genome shotgun (WGS) entry which is preliminary data.</text>
</comment>
<evidence type="ECO:0000256" key="12">
    <source>
        <dbReference type="HAMAP-Rule" id="MF_01886"/>
    </source>
</evidence>
<dbReference type="GO" id="GO:0051392">
    <property type="term" value="F:tRNA cytidine N4-acetyltransferase activity"/>
    <property type="evidence" value="ECO:0007669"/>
    <property type="project" value="UniProtKB-UniRule"/>
</dbReference>
<comment type="caution">
    <text evidence="12">Lacks conserved residue(s) required for the propagation of feature annotation.</text>
</comment>
<comment type="function">
    <text evidence="12">Catalyzes the formation of N(4)-acetylcytidine (ac(4)C) at the wobble position of tRNA(Met), by using acetyl-CoA as an acetyl donor and ATP (or GTP).</text>
</comment>
<dbReference type="EMBL" id="DTBD01000039">
    <property type="protein sequence ID" value="HGQ64559.1"/>
    <property type="molecule type" value="Genomic_DNA"/>
</dbReference>
<feature type="domain" description="N-acetyltransferase" evidence="13">
    <location>
        <begin position="479"/>
        <end position="659"/>
    </location>
</feature>
<name>A0A7C4JKI4_9CREN</name>
<dbReference type="InterPro" id="IPR007807">
    <property type="entry name" value="TcmA/NAT10_helicase"/>
</dbReference>
<evidence type="ECO:0000256" key="5">
    <source>
        <dbReference type="ARBA" id="ARBA00022741"/>
    </source>
</evidence>
<comment type="catalytic activity">
    <reaction evidence="10">
        <text>a cytidine in RNA + acetyl-CoA + ATP + H2O = an N(4)-acetylcytidine in RNA + ADP + phosphate + CoA + H(+)</text>
        <dbReference type="Rhea" id="RHEA:82211"/>
        <dbReference type="Rhea" id="RHEA-COMP:15704"/>
        <dbReference type="Rhea" id="RHEA-COMP:19834"/>
        <dbReference type="ChEBI" id="CHEBI:15377"/>
        <dbReference type="ChEBI" id="CHEBI:15378"/>
        <dbReference type="ChEBI" id="CHEBI:30616"/>
        <dbReference type="ChEBI" id="CHEBI:43474"/>
        <dbReference type="ChEBI" id="CHEBI:57287"/>
        <dbReference type="ChEBI" id="CHEBI:57288"/>
        <dbReference type="ChEBI" id="CHEBI:74900"/>
        <dbReference type="ChEBI" id="CHEBI:82748"/>
        <dbReference type="ChEBI" id="CHEBI:456216"/>
    </reaction>
</comment>
<evidence type="ECO:0000256" key="8">
    <source>
        <dbReference type="ARBA" id="ARBA00023315"/>
    </source>
</evidence>
<dbReference type="Pfam" id="PF08351">
    <property type="entry name" value="TmcA_N"/>
    <property type="match status" value="1"/>
</dbReference>
<evidence type="ECO:0000256" key="4">
    <source>
        <dbReference type="ARBA" id="ARBA00022694"/>
    </source>
</evidence>
<comment type="catalytic activity">
    <reaction evidence="12">
        <text>cytidine(34) in elongator tRNA(Met) + acetyl-CoA + ATP + H2O = N(4)-acetylcytidine(34) in elongator tRNA(Met) + ADP + phosphate + CoA + H(+)</text>
        <dbReference type="Rhea" id="RHEA:43788"/>
        <dbReference type="Rhea" id="RHEA-COMP:10693"/>
        <dbReference type="Rhea" id="RHEA-COMP:10694"/>
        <dbReference type="ChEBI" id="CHEBI:15377"/>
        <dbReference type="ChEBI" id="CHEBI:15378"/>
        <dbReference type="ChEBI" id="CHEBI:30616"/>
        <dbReference type="ChEBI" id="CHEBI:43474"/>
        <dbReference type="ChEBI" id="CHEBI:57287"/>
        <dbReference type="ChEBI" id="CHEBI:57288"/>
        <dbReference type="ChEBI" id="CHEBI:74900"/>
        <dbReference type="ChEBI" id="CHEBI:82748"/>
        <dbReference type="ChEBI" id="CHEBI:456216"/>
        <dbReference type="EC" id="2.3.1.193"/>
    </reaction>
</comment>
<feature type="binding site" evidence="12">
    <location>
        <position position="433"/>
    </location>
    <ligand>
        <name>ATP</name>
        <dbReference type="ChEBI" id="CHEBI:30616"/>
    </ligand>
</feature>
<keyword evidence="3 12" id="KW-0808">Transferase</keyword>
<dbReference type="GO" id="GO:0051391">
    <property type="term" value="P:tRNA acetylation"/>
    <property type="evidence" value="ECO:0007669"/>
    <property type="project" value="UniProtKB-UniRule"/>
</dbReference>
<keyword evidence="4 12" id="KW-0819">tRNA processing</keyword>
<accession>A0A7C4JKI4</accession>
<evidence type="ECO:0000313" key="14">
    <source>
        <dbReference type="EMBL" id="HGQ35341.1"/>
    </source>
</evidence>
<comment type="catalytic activity">
    <reaction evidence="9">
        <text>a cytidine in tRNA + acetyl-CoA + ATP + H2O = an N(4)-acetylcytidine in tRNA + ADP + phosphate + CoA + H(+)</text>
        <dbReference type="Rhea" id="RHEA:53876"/>
        <dbReference type="Rhea" id="RHEA-COMP:13670"/>
        <dbReference type="Rhea" id="RHEA-COMP:13671"/>
        <dbReference type="ChEBI" id="CHEBI:15377"/>
        <dbReference type="ChEBI" id="CHEBI:15378"/>
        <dbReference type="ChEBI" id="CHEBI:30616"/>
        <dbReference type="ChEBI" id="CHEBI:43474"/>
        <dbReference type="ChEBI" id="CHEBI:57287"/>
        <dbReference type="ChEBI" id="CHEBI:57288"/>
        <dbReference type="ChEBI" id="CHEBI:74900"/>
        <dbReference type="ChEBI" id="CHEBI:82748"/>
        <dbReference type="ChEBI" id="CHEBI:456216"/>
    </reaction>
</comment>
<organism evidence="15">
    <name type="scientific">Ignisphaera aggregans</name>
    <dbReference type="NCBI Taxonomy" id="334771"/>
    <lineage>
        <taxon>Archaea</taxon>
        <taxon>Thermoproteota</taxon>
        <taxon>Thermoprotei</taxon>
        <taxon>Desulfurococcales</taxon>
        <taxon>Desulfurococcaceae</taxon>
        <taxon>Ignisphaera</taxon>
    </lineage>
</organism>
<keyword evidence="2 12" id="KW-0820">tRNA-binding</keyword>
<dbReference type="SUPFAM" id="SSF55729">
    <property type="entry name" value="Acyl-CoA N-acyltransferases (Nat)"/>
    <property type="match status" value="1"/>
</dbReference>
<evidence type="ECO:0000256" key="11">
    <source>
        <dbReference type="ARBA" id="ARBA00049914"/>
    </source>
</evidence>
<dbReference type="Gene3D" id="3.40.50.11040">
    <property type="match status" value="1"/>
</dbReference>
<dbReference type="Gene3D" id="3.40.630.30">
    <property type="match status" value="1"/>
</dbReference>
<dbReference type="GO" id="GO:1990883">
    <property type="term" value="F:18S rRNA cytidine N-acetyltransferase activity"/>
    <property type="evidence" value="ECO:0007669"/>
    <property type="project" value="TreeGrafter"/>
</dbReference>
<dbReference type="GO" id="GO:0002101">
    <property type="term" value="P:tRNA wobble cytosine modification"/>
    <property type="evidence" value="ECO:0007669"/>
    <property type="project" value="UniProtKB-UniRule"/>
</dbReference>
<dbReference type="FunFam" id="3.40.50.300:FF:002218">
    <property type="entry name" value="tRNA(Met) cytidine acetyltransferase TmcA"/>
    <property type="match status" value="1"/>
</dbReference>
<dbReference type="GO" id="GO:1904812">
    <property type="term" value="P:rRNA acetylation involved in maturation of SSU-rRNA"/>
    <property type="evidence" value="ECO:0007669"/>
    <property type="project" value="TreeGrafter"/>
</dbReference>
<evidence type="ECO:0000256" key="7">
    <source>
        <dbReference type="ARBA" id="ARBA00022884"/>
    </source>
</evidence>
<dbReference type="CDD" id="cd04301">
    <property type="entry name" value="NAT_SF"/>
    <property type="match status" value="1"/>
</dbReference>
<dbReference type="AlphaFoldDB" id="A0A7C4JKI4"/>
<dbReference type="Pfam" id="PF05127">
    <property type="entry name" value="NAT10_TcmA_helicase"/>
    <property type="match status" value="1"/>
</dbReference>
<protein>
    <recommendedName>
        <fullName evidence="12">tRNA(Met) cytidine acetyltransferase TmcA</fullName>
        <ecNumber evidence="12">2.3.1.193</ecNumber>
    </recommendedName>
</protein>
<dbReference type="InterPro" id="IPR016181">
    <property type="entry name" value="Acyl_CoA_acyltransferase"/>
</dbReference>
<evidence type="ECO:0000256" key="3">
    <source>
        <dbReference type="ARBA" id="ARBA00022679"/>
    </source>
</evidence>
<keyword evidence="8 12" id="KW-0012">Acyltransferase</keyword>
<keyword evidence="6 12" id="KW-0067">ATP-binding</keyword>
<dbReference type="InterPro" id="IPR024914">
    <property type="entry name" value="tRNA_acetyltr_TmcA"/>
</dbReference>
<reference evidence="15" key="1">
    <citation type="journal article" date="2020" name="mSystems">
        <title>Genome- and Community-Level Interaction Insights into Carbon Utilization and Element Cycling Functions of Hydrothermarchaeota in Hydrothermal Sediment.</title>
        <authorList>
            <person name="Zhou Z."/>
            <person name="Liu Y."/>
            <person name="Xu W."/>
            <person name="Pan J."/>
            <person name="Luo Z.H."/>
            <person name="Li M."/>
        </authorList>
    </citation>
    <scope>NUCLEOTIDE SEQUENCE [LARGE SCALE GENOMIC DNA]</scope>
    <source>
        <strain evidence="15">SpSt-637</strain>
        <strain evidence="14">SpSt-667</strain>
    </source>
</reference>
<evidence type="ECO:0000256" key="1">
    <source>
        <dbReference type="ARBA" id="ARBA00022490"/>
    </source>
</evidence>
<dbReference type="PROSITE" id="PS51186">
    <property type="entry name" value="GNAT"/>
    <property type="match status" value="1"/>
</dbReference>
<comment type="similarity">
    <text evidence="12">Belongs to the TmcA family.</text>
</comment>
<evidence type="ECO:0000256" key="6">
    <source>
        <dbReference type="ARBA" id="ARBA00022840"/>
    </source>
</evidence>
<feature type="binding site" evidence="12">
    <location>
        <position position="624"/>
    </location>
    <ligand>
        <name>acetyl-CoA</name>
        <dbReference type="ChEBI" id="CHEBI:57288"/>
    </ligand>
</feature>
<keyword evidence="5 12" id="KW-0547">Nucleotide-binding</keyword>
<dbReference type="InterPro" id="IPR013562">
    <property type="entry name" value="TmcA/NAT10_N"/>
</dbReference>
<evidence type="ECO:0000313" key="15">
    <source>
        <dbReference type="EMBL" id="HGQ64559.1"/>
    </source>
</evidence>
<dbReference type="Gene3D" id="3.40.50.300">
    <property type="entry name" value="P-loop containing nucleotide triphosphate hydrolases"/>
    <property type="match status" value="1"/>
</dbReference>
<dbReference type="GO" id="GO:0000049">
    <property type="term" value="F:tRNA binding"/>
    <property type="evidence" value="ECO:0007669"/>
    <property type="project" value="UniProtKB-UniRule"/>
</dbReference>
<dbReference type="PANTHER" id="PTHR10925">
    <property type="entry name" value="N-ACETYLTRANSFERASE 10"/>
    <property type="match status" value="1"/>
</dbReference>
<keyword evidence="7 12" id="KW-0694">RNA-binding</keyword>
<dbReference type="EC" id="2.3.1.193" evidence="12"/>
<evidence type="ECO:0000259" key="13">
    <source>
        <dbReference type="PROSITE" id="PS51186"/>
    </source>
</evidence>
<comment type="subcellular location">
    <subcellularLocation>
        <location evidence="12">Cytoplasm</location>
    </subcellularLocation>
</comment>
<dbReference type="SUPFAM" id="SSF52540">
    <property type="entry name" value="P-loop containing nucleoside triphosphate hydrolases"/>
    <property type="match status" value="1"/>
</dbReference>
<dbReference type="InterPro" id="IPR032672">
    <property type="entry name" value="TmcA/NAT10/Kre33"/>
</dbReference>
<dbReference type="Pfam" id="PF13718">
    <property type="entry name" value="GNAT_acetyltr_2"/>
    <property type="match status" value="2"/>
</dbReference>
<dbReference type="InterPro" id="IPR027417">
    <property type="entry name" value="P-loop_NTPase"/>
</dbReference>
<keyword evidence="1 12" id="KW-0963">Cytoplasm</keyword>